<feature type="domain" description="Zinc finger/thioredoxin putative" evidence="3">
    <location>
        <begin position="6"/>
        <end position="39"/>
    </location>
</feature>
<dbReference type="Pfam" id="PF13717">
    <property type="entry name" value="Zn_ribbon_4"/>
    <property type="match status" value="1"/>
</dbReference>
<dbReference type="InterPro" id="IPR021834">
    <property type="entry name" value="DUF3426"/>
</dbReference>
<keyword evidence="2" id="KW-0812">Transmembrane</keyword>
<dbReference type="EMBL" id="VORZ01000001">
    <property type="protein sequence ID" value="TXD98197.1"/>
    <property type="molecule type" value="Genomic_DNA"/>
</dbReference>
<evidence type="ECO:0000259" key="3">
    <source>
        <dbReference type="Pfam" id="PF13717"/>
    </source>
</evidence>
<evidence type="ECO:0000256" key="2">
    <source>
        <dbReference type="SAM" id="Phobius"/>
    </source>
</evidence>
<reference evidence="4 5" key="1">
    <citation type="submission" date="2019-08" db="EMBL/GenBank/DDBJ databases">
        <title>Genome sequence of Psychrobacter frigidicola ACAM304 (type strain).</title>
        <authorList>
            <person name="Bowman J.P."/>
        </authorList>
    </citation>
    <scope>NUCLEOTIDE SEQUENCE [LARGE SCALE GENOMIC DNA]</scope>
    <source>
        <strain evidence="4 5">ACAM 304</strain>
    </source>
</reference>
<organism evidence="4 5">
    <name type="scientific">Psychrobacter frigidicola</name>
    <dbReference type="NCBI Taxonomy" id="45611"/>
    <lineage>
        <taxon>Bacteria</taxon>
        <taxon>Pseudomonadati</taxon>
        <taxon>Pseudomonadota</taxon>
        <taxon>Gammaproteobacteria</taxon>
        <taxon>Moraxellales</taxon>
        <taxon>Moraxellaceae</taxon>
        <taxon>Psychrobacter</taxon>
    </lineage>
</organism>
<keyword evidence="2" id="KW-1133">Transmembrane helix</keyword>
<dbReference type="AlphaFoldDB" id="A0A5C7A3J6"/>
<evidence type="ECO:0000256" key="1">
    <source>
        <dbReference type="SAM" id="MobiDB-lite"/>
    </source>
</evidence>
<dbReference type="RefSeq" id="WP_147222419.1">
    <property type="nucleotide sequence ID" value="NZ_CAJGYY010000001.1"/>
</dbReference>
<dbReference type="InterPro" id="IPR011723">
    <property type="entry name" value="Znf/thioredoxin_put"/>
</dbReference>
<keyword evidence="5" id="KW-1185">Reference proteome</keyword>
<dbReference type="Proteomes" id="UP000321903">
    <property type="component" value="Unassembled WGS sequence"/>
</dbReference>
<evidence type="ECO:0000313" key="5">
    <source>
        <dbReference type="Proteomes" id="UP000321903"/>
    </source>
</evidence>
<keyword evidence="2" id="KW-0472">Membrane</keyword>
<comment type="caution">
    <text evidence="4">The sequence shown here is derived from an EMBL/GenBank/DDBJ whole genome shotgun (WGS) entry which is preliminary data.</text>
</comment>
<dbReference type="NCBIfam" id="TIGR02098">
    <property type="entry name" value="MJ0042_CXXC"/>
    <property type="match status" value="1"/>
</dbReference>
<evidence type="ECO:0000313" key="4">
    <source>
        <dbReference type="EMBL" id="TXD98197.1"/>
    </source>
</evidence>
<feature type="region of interest" description="Disordered" evidence="1">
    <location>
        <begin position="177"/>
        <end position="202"/>
    </location>
</feature>
<sequence length="445" mass="48462">MTTVIKTQCPHCQASFKLPRAQLNRADTKGRCNRCQHIFLVNEHLLVSAENQALTPNKITHANKQAHDVTQKENEKKIFLSKKSAINSNAQPSTSSKEKDVNLDANILIHDDMEIDEPSEALTEYDSLDEMDAWLTQVDASSLNNYNTTESTSSDNNADSLADINTTHLQPIIPTVTSLRSNANAERSSTPNANNHQRTAEKSISSAIANDIHARVAASDGSDINENAWLETLLKEQNGLDSSAVSEQDDTDLSQLLTDLGVGPDEEENTDQVRDNNIKARVQLSPTSTQNSIATGLWAAGCLVLALLLIAQYVIFNLDNLVKNPTVAARLQTICSSAACSLPHADITALNIKKLAYRPSKVKSAATFSDVQADLINESPQSQLLPNLKVSIYGSNAIIGEFIAQPADYLLSTENQLAAERSKSVMFTIPVATNQISDVQIIPIY</sequence>
<proteinExistence type="predicted"/>
<protein>
    <submittedName>
        <fullName evidence="4">DUF3426 domain-containing protein</fullName>
    </submittedName>
</protein>
<dbReference type="Pfam" id="PF11906">
    <property type="entry name" value="DUF3426"/>
    <property type="match status" value="1"/>
</dbReference>
<name>A0A5C7A3J6_9GAMM</name>
<accession>A0A5C7A3J6</accession>
<feature type="transmembrane region" description="Helical" evidence="2">
    <location>
        <begin position="296"/>
        <end position="316"/>
    </location>
</feature>
<gene>
    <name evidence="4" type="ORF">ES754_04475</name>
</gene>
<dbReference type="OrthoDB" id="5294582at2"/>